<name>A0A161ZBY6_PSEFL</name>
<organism evidence="1 2">
    <name type="scientific">Pseudomonas fluorescens</name>
    <dbReference type="NCBI Taxonomy" id="294"/>
    <lineage>
        <taxon>Bacteria</taxon>
        <taxon>Pseudomonadati</taxon>
        <taxon>Pseudomonadota</taxon>
        <taxon>Gammaproteobacteria</taxon>
        <taxon>Pseudomonadales</taxon>
        <taxon>Pseudomonadaceae</taxon>
        <taxon>Pseudomonas</taxon>
    </lineage>
</organism>
<comment type="caution">
    <text evidence="1">The sequence shown here is derived from an EMBL/GenBank/DDBJ whole genome shotgun (WGS) entry which is preliminary data.</text>
</comment>
<dbReference type="RefSeq" id="WP_063343233.1">
    <property type="nucleotide sequence ID" value="NZ_LUKJ01000003.1"/>
</dbReference>
<dbReference type="SUPFAM" id="SSF55331">
    <property type="entry name" value="Tautomerase/MIF"/>
    <property type="match status" value="1"/>
</dbReference>
<dbReference type="Proteomes" id="UP000076489">
    <property type="component" value="Unassembled WGS sequence"/>
</dbReference>
<evidence type="ECO:0000313" key="1">
    <source>
        <dbReference type="EMBL" id="KZN19402.1"/>
    </source>
</evidence>
<dbReference type="OrthoDB" id="9804765at2"/>
<dbReference type="EMBL" id="LUKJ01000003">
    <property type="protein sequence ID" value="KZN19402.1"/>
    <property type="molecule type" value="Genomic_DNA"/>
</dbReference>
<reference evidence="1 2" key="2">
    <citation type="journal article" date="2018" name="Nature">
        <title>Mutant phenotypes for thousands of bacterial genes of unknown function.</title>
        <authorList>
            <person name="Price M.N."/>
            <person name="Wetmore K.M."/>
            <person name="Waters R.J."/>
            <person name="Callaghan M."/>
            <person name="Ray J."/>
            <person name="Liu H."/>
            <person name="Kuehl J.V."/>
            <person name="Melnyk R.A."/>
            <person name="Lamson J.S."/>
            <person name="Suh Y."/>
            <person name="Carlson H.K."/>
            <person name="Esquivel Z."/>
            <person name="Sadeeshkumar H."/>
            <person name="Chakraborty R."/>
            <person name="Zane G.M."/>
            <person name="Rubin B.E."/>
            <person name="Wall J.D."/>
            <person name="Visel A."/>
            <person name="Bristow J."/>
            <person name="Blow M.J."/>
            <person name="Arkin A.P."/>
            <person name="Deutschbauer A.M."/>
        </authorList>
    </citation>
    <scope>NUCLEOTIDE SEQUENCE [LARGE SCALE GENOMIC DNA]</scope>
    <source>
        <strain evidence="1 2">FW300-N1B4</strain>
    </source>
</reference>
<sequence length="135" mass="14939">MPFARISLHRGKSAEYLQALSQGLHDALVESFEVPMADRFQVIHQHEVGELIFDPGYLGGPRSHDFVLIAITAGRPRDIETKQRFYRNLVERLSRAPGIDAEDVMVVITTTAADEWSFGGGRGNDGLPQGCMRSA</sequence>
<reference evidence="2" key="1">
    <citation type="submission" date="2016-03" db="EMBL/GenBank/DDBJ databases">
        <authorList>
            <person name="Ray J."/>
            <person name="Price M."/>
            <person name="Deutschbauer A."/>
        </authorList>
    </citation>
    <scope>NUCLEOTIDE SEQUENCE [LARGE SCALE GENOMIC DNA]</scope>
    <source>
        <strain evidence="2">FW300-N1B4</strain>
    </source>
</reference>
<dbReference type="InterPro" id="IPR014347">
    <property type="entry name" value="Tautomerase/MIF_sf"/>
</dbReference>
<dbReference type="AlphaFoldDB" id="A0A161ZBY6"/>
<dbReference type="Gene3D" id="3.30.429.10">
    <property type="entry name" value="Macrophage Migration Inhibitory Factor"/>
    <property type="match status" value="1"/>
</dbReference>
<gene>
    <name evidence="1" type="ORF">A1D17_25790</name>
</gene>
<protein>
    <submittedName>
        <fullName evidence="1">Decarboxylase</fullName>
    </submittedName>
</protein>
<dbReference type="Pfam" id="PF14552">
    <property type="entry name" value="Tautomerase_2"/>
    <property type="match status" value="1"/>
</dbReference>
<evidence type="ECO:0000313" key="2">
    <source>
        <dbReference type="Proteomes" id="UP000076489"/>
    </source>
</evidence>
<proteinExistence type="predicted"/>
<dbReference type="InterPro" id="IPR037479">
    <property type="entry name" value="Tauto_MSAD"/>
</dbReference>
<dbReference type="PANTHER" id="PTHR38460">
    <property type="entry name" value="TAUTOMERASE YOLI-RELATED"/>
    <property type="match status" value="1"/>
</dbReference>
<dbReference type="PANTHER" id="PTHR38460:SF1">
    <property type="entry name" value="TAUTOMERASE YOLI-RELATED"/>
    <property type="match status" value="1"/>
</dbReference>
<accession>A0A161ZBY6</accession>